<evidence type="ECO:0000256" key="3">
    <source>
        <dbReference type="PROSITE-ProRule" id="PRU01106"/>
    </source>
</evidence>
<dbReference type="InterPro" id="IPR040170">
    <property type="entry name" value="Cytosol_ACT"/>
</dbReference>
<dbReference type="PROSITE" id="PS51770">
    <property type="entry name" value="HOTDOG_ACOT"/>
    <property type="match status" value="1"/>
</dbReference>
<evidence type="ECO:0000256" key="1">
    <source>
        <dbReference type="ARBA" id="ARBA00010458"/>
    </source>
</evidence>
<dbReference type="InterPro" id="IPR006683">
    <property type="entry name" value="Thioestr_dom"/>
</dbReference>
<dbReference type="Pfam" id="PF03061">
    <property type="entry name" value="4HBT"/>
    <property type="match status" value="1"/>
</dbReference>
<evidence type="ECO:0000259" key="4">
    <source>
        <dbReference type="PROSITE" id="PS51770"/>
    </source>
</evidence>
<dbReference type="GO" id="GO:0052816">
    <property type="term" value="F:long-chain fatty acyl-CoA hydrolase activity"/>
    <property type="evidence" value="ECO:0007669"/>
    <property type="project" value="TreeGrafter"/>
</dbReference>
<feature type="domain" description="HotDog ACOT-type" evidence="4">
    <location>
        <begin position="7"/>
        <end position="122"/>
    </location>
</feature>
<protein>
    <submittedName>
        <fullName evidence="5">Acyl-CoA thioesterase</fullName>
    </submittedName>
</protein>
<evidence type="ECO:0000313" key="5">
    <source>
        <dbReference type="EMBL" id="OGC44463.1"/>
    </source>
</evidence>
<dbReference type="PANTHER" id="PTHR11049">
    <property type="entry name" value="ACYL COENZYME A THIOESTER HYDROLASE"/>
    <property type="match status" value="1"/>
</dbReference>
<comment type="similarity">
    <text evidence="1">Belongs to the acyl coenzyme A hydrolase family.</text>
</comment>
<organism evidence="5 6">
    <name type="scientific">candidate division WWE3 bacterium RBG_19FT_COMBO_53_11</name>
    <dbReference type="NCBI Taxonomy" id="1802613"/>
    <lineage>
        <taxon>Bacteria</taxon>
        <taxon>Katanobacteria</taxon>
    </lineage>
</organism>
<evidence type="ECO:0000313" key="6">
    <source>
        <dbReference type="Proteomes" id="UP000176583"/>
    </source>
</evidence>
<dbReference type="SUPFAM" id="SSF54637">
    <property type="entry name" value="Thioesterase/thiol ester dehydrase-isomerase"/>
    <property type="match status" value="1"/>
</dbReference>
<dbReference type="GO" id="GO:0005829">
    <property type="term" value="C:cytosol"/>
    <property type="evidence" value="ECO:0007669"/>
    <property type="project" value="TreeGrafter"/>
</dbReference>
<dbReference type="AlphaFoldDB" id="A0A1F4UJR8"/>
<keyword evidence="2 3" id="KW-0378">Hydrolase</keyword>
<dbReference type="EMBL" id="MEUW01000020">
    <property type="protein sequence ID" value="OGC44463.1"/>
    <property type="molecule type" value="Genomic_DNA"/>
</dbReference>
<proteinExistence type="inferred from homology"/>
<accession>A0A1F4UJR8</accession>
<reference evidence="5 6" key="1">
    <citation type="journal article" date="2016" name="Nat. Commun.">
        <title>Thousands of microbial genomes shed light on interconnected biogeochemical processes in an aquifer system.</title>
        <authorList>
            <person name="Anantharaman K."/>
            <person name="Brown C.T."/>
            <person name="Hug L.A."/>
            <person name="Sharon I."/>
            <person name="Castelle C.J."/>
            <person name="Probst A.J."/>
            <person name="Thomas B.C."/>
            <person name="Singh A."/>
            <person name="Wilkins M.J."/>
            <person name="Karaoz U."/>
            <person name="Brodie E.L."/>
            <person name="Williams K.H."/>
            <person name="Hubbard S.S."/>
            <person name="Banfield J.F."/>
        </authorList>
    </citation>
    <scope>NUCLEOTIDE SEQUENCE [LARGE SCALE GENOMIC DNA]</scope>
</reference>
<sequence length="131" mass="14329">MAKETSGERFPAIRITMLPKDTNAYGTIFGGVIMSQVDLAGGVEARRQYPKKFVTKAIKEVDFVAPVHLGDLVTFYTKTIRVGKTSITVVIEVEAERIGIGGTRDTVRVTEAEVVYVAVDENGRPTPIKTK</sequence>
<gene>
    <name evidence="5" type="ORF">A2V54_00305</name>
</gene>
<dbReference type="InterPro" id="IPR033120">
    <property type="entry name" value="HOTDOG_ACOT"/>
</dbReference>
<comment type="caution">
    <text evidence="5">The sequence shown here is derived from an EMBL/GenBank/DDBJ whole genome shotgun (WGS) entry which is preliminary data.</text>
</comment>
<dbReference type="GO" id="GO:0006637">
    <property type="term" value="P:acyl-CoA metabolic process"/>
    <property type="evidence" value="ECO:0007669"/>
    <property type="project" value="TreeGrafter"/>
</dbReference>
<dbReference type="PANTHER" id="PTHR11049:SF5">
    <property type="entry name" value="ACYL-COA THIOESTER HYDROLASE YCIA"/>
    <property type="match status" value="1"/>
</dbReference>
<dbReference type="InterPro" id="IPR029069">
    <property type="entry name" value="HotDog_dom_sf"/>
</dbReference>
<dbReference type="STRING" id="1802613.A2V54_00305"/>
<dbReference type="Gene3D" id="3.10.129.10">
    <property type="entry name" value="Hotdog Thioesterase"/>
    <property type="match status" value="1"/>
</dbReference>
<name>A0A1F4UJR8_UNCKA</name>
<dbReference type="GO" id="GO:0009062">
    <property type="term" value="P:fatty acid catabolic process"/>
    <property type="evidence" value="ECO:0007669"/>
    <property type="project" value="TreeGrafter"/>
</dbReference>
<dbReference type="CDD" id="cd03442">
    <property type="entry name" value="BFIT_BACH"/>
    <property type="match status" value="1"/>
</dbReference>
<dbReference type="Proteomes" id="UP000176583">
    <property type="component" value="Unassembled WGS sequence"/>
</dbReference>
<evidence type="ECO:0000256" key="2">
    <source>
        <dbReference type="ARBA" id="ARBA00022801"/>
    </source>
</evidence>